<name>A0A0P6XXS9_9CHLR</name>
<dbReference type="AlphaFoldDB" id="A0A0P6XXS9"/>
<reference evidence="2 3" key="1">
    <citation type="submission" date="2015-07" db="EMBL/GenBank/DDBJ databases">
        <title>Genome sequence of Levilinea saccharolytica DSM 16555.</title>
        <authorList>
            <person name="Hemp J."/>
            <person name="Ward L.M."/>
            <person name="Pace L.A."/>
            <person name="Fischer W.W."/>
        </authorList>
    </citation>
    <scope>NUCLEOTIDE SEQUENCE [LARGE SCALE GENOMIC DNA]</scope>
    <source>
        <strain evidence="2 3">KIBI-1</strain>
    </source>
</reference>
<proteinExistence type="predicted"/>
<dbReference type="Proteomes" id="UP000050501">
    <property type="component" value="Unassembled WGS sequence"/>
</dbReference>
<evidence type="ECO:0000313" key="3">
    <source>
        <dbReference type="Proteomes" id="UP000050501"/>
    </source>
</evidence>
<evidence type="ECO:0000259" key="1">
    <source>
        <dbReference type="Pfam" id="PF12773"/>
    </source>
</evidence>
<comment type="caution">
    <text evidence="2">The sequence shown here is derived from an EMBL/GenBank/DDBJ whole genome shotgun (WGS) entry which is preliminary data.</text>
</comment>
<evidence type="ECO:0000313" key="2">
    <source>
        <dbReference type="EMBL" id="KPL85027.1"/>
    </source>
</evidence>
<feature type="domain" description="DZANK-type" evidence="1">
    <location>
        <begin position="144"/>
        <end position="190"/>
    </location>
</feature>
<dbReference type="RefSeq" id="WP_062418506.1">
    <property type="nucleotide sequence ID" value="NZ_DF967974.1"/>
</dbReference>
<dbReference type="OrthoDB" id="162504at2"/>
<keyword evidence="3" id="KW-1185">Reference proteome</keyword>
<protein>
    <recommendedName>
        <fullName evidence="1">DZANK-type domain-containing protein</fullName>
    </recommendedName>
</protein>
<organism evidence="2 3">
    <name type="scientific">Levilinea saccharolytica</name>
    <dbReference type="NCBI Taxonomy" id="229921"/>
    <lineage>
        <taxon>Bacteria</taxon>
        <taxon>Bacillati</taxon>
        <taxon>Chloroflexota</taxon>
        <taxon>Anaerolineae</taxon>
        <taxon>Anaerolineales</taxon>
        <taxon>Anaerolineaceae</taxon>
        <taxon>Levilinea</taxon>
    </lineage>
</organism>
<sequence length="194" mass="21083">MEPRIYHGDFKPSTLAQALIGHFNRGNLRVQQLGDDQKTIVQIATRERPTSGGSTALTVHLHAVADGVMVQVSQQAWLGVAASLGMTAIAALRNPFSLLSRLDDLAQDVEYLQLRDQVLQILDTAAKRIGSGHELSERLRRSVCSYCDTPNPVEASSCSACGAPLGDVQPLTCRKCGFVVRRSETRCPNCQNPL</sequence>
<accession>A0A0P6XXS9</accession>
<dbReference type="Pfam" id="PF12773">
    <property type="entry name" value="DZR"/>
    <property type="match status" value="1"/>
</dbReference>
<dbReference type="EMBL" id="LGCM01000027">
    <property type="protein sequence ID" value="KPL85027.1"/>
    <property type="molecule type" value="Genomic_DNA"/>
</dbReference>
<gene>
    <name evidence="2" type="ORF">ADN01_06535</name>
</gene>
<dbReference type="InterPro" id="IPR025874">
    <property type="entry name" value="DZR"/>
</dbReference>
<dbReference type="STRING" id="229921.ADN01_06535"/>